<accession>A0A2G5U9F8</accession>
<name>A0A2G5U9F8_9PELO</name>
<dbReference type="SMART" id="SM00674">
    <property type="entry name" value="CENPB"/>
    <property type="match status" value="1"/>
</dbReference>
<dbReference type="Pfam" id="PF04236">
    <property type="entry name" value="Transp_Tc5_C"/>
    <property type="match status" value="1"/>
</dbReference>
<dbReference type="PANTHER" id="PTHR19303">
    <property type="entry name" value="TRANSPOSON"/>
    <property type="match status" value="1"/>
</dbReference>
<dbReference type="OrthoDB" id="5876883at2759"/>
<organism evidence="3 4">
    <name type="scientific">Caenorhabditis nigoni</name>
    <dbReference type="NCBI Taxonomy" id="1611254"/>
    <lineage>
        <taxon>Eukaryota</taxon>
        <taxon>Metazoa</taxon>
        <taxon>Ecdysozoa</taxon>
        <taxon>Nematoda</taxon>
        <taxon>Chromadorea</taxon>
        <taxon>Rhabditida</taxon>
        <taxon>Rhabditina</taxon>
        <taxon>Rhabditomorpha</taxon>
        <taxon>Rhabditoidea</taxon>
        <taxon>Rhabditidae</taxon>
        <taxon>Peloderinae</taxon>
        <taxon>Caenorhabditis</taxon>
    </lineage>
</organism>
<dbReference type="InterPro" id="IPR007350">
    <property type="entry name" value="Transposase_Tc5_C"/>
</dbReference>
<sequence>MFYLNLSDHQAEGVKVSEINKTRLKMSIKAQPGHMNFTHFVKMSALLLWQAVHEVLTNSPKKVQLDRKQSATVQHLVNVLRQWEDEELEVEESIVVDRIEDEEEDPDYDPLINSSARYAIPTDPDNPAMCRIGDQLVDVDLVQQAVDYYGSFGDAQHIGKARPSWNTVNKKFPFIKKERHLRTLADFERNGLSINLHNAIKWVSGKLYEKVEHHLEQGHILHDRDLRSMAMEIVAVNNLDIRFKASDSWIASWKKAHRITSRKITKFVSRKRFVDAAVIQKKSEECVKHVQSLMKGYKNDEVYNADQSGFVCEMHTMRTLARTGSKDVHVVVRSESNMKKSYTVMPLVNADGGFAPKMFVVLKEPNGKFPAKGIFPTHNLIVKAYSTHMMTKDLMLEFFQDCVFDPRMPRNMLLLVDSWSSWKDSAAIESVKPRTRKLKTVLIPPGCTGMIQPLDVGVFGQFKRIIKIMNAYAQRNHPDFHLSVRDNTLKVISLVFWQLSHPSLKEWVKQAWYSSGYITQHPLKYDTPTNLLFPLDVAQKCQIQPCCRPSFIICLYCTKKICFHHFIEEYHNCS</sequence>
<dbReference type="InterPro" id="IPR050863">
    <property type="entry name" value="CenT-Element_Derived"/>
</dbReference>
<evidence type="ECO:0000256" key="1">
    <source>
        <dbReference type="ARBA" id="ARBA00023125"/>
    </source>
</evidence>
<dbReference type="GO" id="GO:0005634">
    <property type="term" value="C:nucleus"/>
    <property type="evidence" value="ECO:0007669"/>
    <property type="project" value="TreeGrafter"/>
</dbReference>
<evidence type="ECO:0000313" key="3">
    <source>
        <dbReference type="EMBL" id="PIC36147.1"/>
    </source>
</evidence>
<dbReference type="EMBL" id="PDUG01000004">
    <property type="protein sequence ID" value="PIC36147.1"/>
    <property type="molecule type" value="Genomic_DNA"/>
</dbReference>
<reference evidence="4" key="1">
    <citation type="submission" date="2017-10" db="EMBL/GenBank/DDBJ databases">
        <title>Rapid genome shrinkage in a self-fertile nematode reveals novel sperm competition proteins.</title>
        <authorList>
            <person name="Yin D."/>
            <person name="Schwarz E.M."/>
            <person name="Thomas C.G."/>
            <person name="Felde R.L."/>
            <person name="Korf I.F."/>
            <person name="Cutter A.D."/>
            <person name="Schartner C.M."/>
            <person name="Ralston E.J."/>
            <person name="Meyer B.J."/>
            <person name="Haag E.S."/>
        </authorList>
    </citation>
    <scope>NUCLEOTIDE SEQUENCE [LARGE SCALE GENOMIC DNA]</scope>
    <source>
        <strain evidence="4">JU1422</strain>
    </source>
</reference>
<dbReference type="Pfam" id="PF03184">
    <property type="entry name" value="DDE_1"/>
    <property type="match status" value="1"/>
</dbReference>
<dbReference type="Pfam" id="PF03221">
    <property type="entry name" value="HTH_Tnp_Tc5"/>
    <property type="match status" value="1"/>
</dbReference>
<keyword evidence="1" id="KW-0238">DNA-binding</keyword>
<dbReference type="STRING" id="1611254.A0A2G5U9F8"/>
<dbReference type="PANTHER" id="PTHR19303:SF73">
    <property type="entry name" value="PROTEIN PDC2"/>
    <property type="match status" value="1"/>
</dbReference>
<proteinExistence type="predicted"/>
<gene>
    <name evidence="3" type="primary">Cnig_chr_IV.g15251</name>
    <name evidence="3" type="ORF">B9Z55_015251</name>
</gene>
<dbReference type="AlphaFoldDB" id="A0A2G5U9F8"/>
<dbReference type="GO" id="GO:0003677">
    <property type="term" value="F:DNA binding"/>
    <property type="evidence" value="ECO:0007669"/>
    <property type="project" value="UniProtKB-KW"/>
</dbReference>
<protein>
    <recommendedName>
        <fullName evidence="2">HTH CENPB-type domain-containing protein</fullName>
    </recommendedName>
</protein>
<feature type="domain" description="HTH CENPB-type" evidence="2">
    <location>
        <begin position="197"/>
        <end position="263"/>
    </location>
</feature>
<dbReference type="InterPro" id="IPR004875">
    <property type="entry name" value="DDE_SF_endonuclease_dom"/>
</dbReference>
<keyword evidence="4" id="KW-1185">Reference proteome</keyword>
<dbReference type="Proteomes" id="UP000230233">
    <property type="component" value="Chromosome IV"/>
</dbReference>
<evidence type="ECO:0000259" key="2">
    <source>
        <dbReference type="SMART" id="SM00674"/>
    </source>
</evidence>
<comment type="caution">
    <text evidence="3">The sequence shown here is derived from an EMBL/GenBank/DDBJ whole genome shotgun (WGS) entry which is preliminary data.</text>
</comment>
<evidence type="ECO:0000313" key="4">
    <source>
        <dbReference type="Proteomes" id="UP000230233"/>
    </source>
</evidence>
<dbReference type="InterPro" id="IPR006600">
    <property type="entry name" value="HTH_CenpB_DNA-bd_dom"/>
</dbReference>